<dbReference type="Proteomes" id="UP000287124">
    <property type="component" value="Unassembled WGS sequence"/>
</dbReference>
<name>A0A430KWI7_9HYPO</name>
<evidence type="ECO:0000313" key="2">
    <source>
        <dbReference type="Proteomes" id="UP000287124"/>
    </source>
</evidence>
<reference evidence="1 2" key="1">
    <citation type="submission" date="2017-06" db="EMBL/GenBank/DDBJ databases">
        <title>Comparative genomic analysis of Ambrosia Fusariam Clade fungi.</title>
        <authorList>
            <person name="Stajich J.E."/>
            <person name="Carrillo J."/>
            <person name="Kijimoto T."/>
            <person name="Eskalen A."/>
            <person name="O'Donnell K."/>
            <person name="Kasson M."/>
        </authorList>
    </citation>
    <scope>NUCLEOTIDE SEQUENCE [LARGE SCALE GENOMIC DNA]</scope>
    <source>
        <strain evidence="1 2">UCR1854</strain>
    </source>
</reference>
<comment type="caution">
    <text evidence="1">The sequence shown here is derived from an EMBL/GenBank/DDBJ whole genome shotgun (WGS) entry which is preliminary data.</text>
</comment>
<keyword evidence="2" id="KW-1185">Reference proteome</keyword>
<proteinExistence type="predicted"/>
<gene>
    <name evidence="1" type="ORF">BHE90_017761</name>
</gene>
<evidence type="ECO:0000313" key="1">
    <source>
        <dbReference type="EMBL" id="RTE67865.1"/>
    </source>
</evidence>
<accession>A0A430KWI7</accession>
<protein>
    <submittedName>
        <fullName evidence="1">Uncharacterized protein</fullName>
    </submittedName>
</protein>
<dbReference type="AlphaFoldDB" id="A0A430KWI7"/>
<dbReference type="EMBL" id="MIKF01001659">
    <property type="protein sequence ID" value="RTE67865.1"/>
    <property type="molecule type" value="Genomic_DNA"/>
</dbReference>
<organism evidence="1 2">
    <name type="scientific">Fusarium euwallaceae</name>
    <dbReference type="NCBI Taxonomy" id="1147111"/>
    <lineage>
        <taxon>Eukaryota</taxon>
        <taxon>Fungi</taxon>
        <taxon>Dikarya</taxon>
        <taxon>Ascomycota</taxon>
        <taxon>Pezizomycotina</taxon>
        <taxon>Sordariomycetes</taxon>
        <taxon>Hypocreomycetidae</taxon>
        <taxon>Hypocreales</taxon>
        <taxon>Nectriaceae</taxon>
        <taxon>Fusarium</taxon>
        <taxon>Fusarium solani species complex</taxon>
    </lineage>
</organism>
<sequence>MTDDEQRYMAFEGLVQWVSSSIAQGKRIADATATMSPYRREDFRLLAAQVRTEHHYFAIAAYKVLEHREWVRGLGLCPNVDFSMLDQFSASDIRDLRNMREHVVDYFRGVGRDKHRWWKETPEFKADASASAGTHIGGRLDWKQFALAAEALLPALLAEPIPYPPR</sequence>